<proteinExistence type="predicted"/>
<protein>
    <submittedName>
        <fullName evidence="8">Uncharacterized protein LOC108558610 isoform X1</fullName>
    </submittedName>
</protein>
<keyword evidence="1" id="KW-0479">Metal-binding</keyword>
<evidence type="ECO:0000313" key="8">
    <source>
        <dbReference type="RefSeq" id="XP_017771103.1"/>
    </source>
</evidence>
<dbReference type="Pfam" id="PF05485">
    <property type="entry name" value="THAP"/>
    <property type="match status" value="1"/>
</dbReference>
<evidence type="ECO:0000313" key="7">
    <source>
        <dbReference type="Proteomes" id="UP000695000"/>
    </source>
</evidence>
<evidence type="ECO:0000256" key="2">
    <source>
        <dbReference type="ARBA" id="ARBA00022771"/>
    </source>
</evidence>
<keyword evidence="2 5" id="KW-0863">Zinc-finger</keyword>
<accession>A0ABM1M953</accession>
<dbReference type="PROSITE" id="PS50950">
    <property type="entry name" value="ZF_THAP"/>
    <property type="match status" value="1"/>
</dbReference>
<organism evidence="7 8">
    <name type="scientific">Nicrophorus vespilloides</name>
    <name type="common">Boreal carrion beetle</name>
    <dbReference type="NCBI Taxonomy" id="110193"/>
    <lineage>
        <taxon>Eukaryota</taxon>
        <taxon>Metazoa</taxon>
        <taxon>Ecdysozoa</taxon>
        <taxon>Arthropoda</taxon>
        <taxon>Hexapoda</taxon>
        <taxon>Insecta</taxon>
        <taxon>Pterygota</taxon>
        <taxon>Neoptera</taxon>
        <taxon>Endopterygota</taxon>
        <taxon>Coleoptera</taxon>
        <taxon>Polyphaga</taxon>
        <taxon>Staphyliniformia</taxon>
        <taxon>Silphidae</taxon>
        <taxon>Nicrophorinae</taxon>
        <taxon>Nicrophorus</taxon>
    </lineage>
</organism>
<evidence type="ECO:0000256" key="5">
    <source>
        <dbReference type="PROSITE-ProRule" id="PRU00309"/>
    </source>
</evidence>
<reference evidence="8" key="1">
    <citation type="submission" date="2025-08" db="UniProtKB">
        <authorList>
            <consortium name="RefSeq"/>
        </authorList>
    </citation>
    <scope>IDENTIFICATION</scope>
    <source>
        <tissue evidence="8">Whole Larva</tissue>
    </source>
</reference>
<dbReference type="Proteomes" id="UP000695000">
    <property type="component" value="Unplaced"/>
</dbReference>
<keyword evidence="7" id="KW-1185">Reference proteome</keyword>
<evidence type="ECO:0000256" key="1">
    <source>
        <dbReference type="ARBA" id="ARBA00022723"/>
    </source>
</evidence>
<name>A0ABM1M953_NICVS</name>
<keyword evidence="4 5" id="KW-0238">DNA-binding</keyword>
<dbReference type="SUPFAM" id="SSF57716">
    <property type="entry name" value="Glucocorticoid receptor-like (DNA-binding domain)"/>
    <property type="match status" value="1"/>
</dbReference>
<keyword evidence="3" id="KW-0862">Zinc</keyword>
<dbReference type="GeneID" id="108558610"/>
<gene>
    <name evidence="8" type="primary">LOC108558610</name>
</gene>
<evidence type="ECO:0000256" key="4">
    <source>
        <dbReference type="ARBA" id="ARBA00023125"/>
    </source>
</evidence>
<evidence type="ECO:0000256" key="3">
    <source>
        <dbReference type="ARBA" id="ARBA00022833"/>
    </source>
</evidence>
<feature type="domain" description="THAP-type" evidence="6">
    <location>
        <begin position="7"/>
        <end position="100"/>
    </location>
</feature>
<dbReference type="RefSeq" id="XP_017771103.1">
    <property type="nucleotide sequence ID" value="XM_017915614.1"/>
</dbReference>
<dbReference type="InterPro" id="IPR006612">
    <property type="entry name" value="THAP_Znf"/>
</dbReference>
<sequence length="351" mass="41034">MKNTSEMAVTCCVQGCKTKSGDNIVMRKFPPVDSPLFKQWKITMKNKSLKHKDNQYMLKTQYVCNLHYTEIYRKKPIFVLYDCPLSTKNILKVVKVKQVDDSNCIVCENVQNLNHSYCKTEEVKSEEMSITVDSDRAYDNNIIKLDHCYYKTVQVESEELSIVSDRAVDNTIITFDDSFCETVEVETEEMSIVSDRAIDNNIITFDDSFCETVEVESVVVDSVKTLEEISDDKLNVDLKNNKQMQTSGGKISRREMLRQIRDLQDRNKKLKTECRGFLKFRKMNKEIQNFLTSQLYNVDMNEGEYYRLEDKVLALRIYKESKKCYRYLSNIFKLPSESTLMSFVSENLKHL</sequence>
<evidence type="ECO:0000259" key="6">
    <source>
        <dbReference type="PROSITE" id="PS50950"/>
    </source>
</evidence>